<dbReference type="Gene3D" id="3.90.226.10">
    <property type="entry name" value="2-enoyl-CoA Hydratase, Chain A, domain 1"/>
    <property type="match status" value="1"/>
</dbReference>
<evidence type="ECO:0000313" key="2">
    <source>
        <dbReference type="EMBL" id="SVC54390.1"/>
    </source>
</evidence>
<dbReference type="AlphaFoldDB" id="A0A382N0U2"/>
<gene>
    <name evidence="2" type="ORF">METZ01_LOCUS307244</name>
</gene>
<proteinExistence type="inferred from homology"/>
<evidence type="ECO:0000256" key="1">
    <source>
        <dbReference type="ARBA" id="ARBA00005254"/>
    </source>
</evidence>
<dbReference type="CDD" id="cd06558">
    <property type="entry name" value="crotonase-like"/>
    <property type="match status" value="1"/>
</dbReference>
<name>A0A382N0U2_9ZZZZ</name>
<dbReference type="EMBL" id="UINC01097026">
    <property type="protein sequence ID" value="SVC54390.1"/>
    <property type="molecule type" value="Genomic_DNA"/>
</dbReference>
<dbReference type="SUPFAM" id="SSF52096">
    <property type="entry name" value="ClpP/crotonase"/>
    <property type="match status" value="1"/>
</dbReference>
<comment type="similarity">
    <text evidence="1">Belongs to the enoyl-CoA hydratase/isomerase family.</text>
</comment>
<protein>
    <recommendedName>
        <fullName evidence="3">Enoyl-CoA hydratase</fullName>
    </recommendedName>
</protein>
<reference evidence="2" key="1">
    <citation type="submission" date="2018-05" db="EMBL/GenBank/DDBJ databases">
        <authorList>
            <person name="Lanie J.A."/>
            <person name="Ng W.-L."/>
            <person name="Kazmierczak K.M."/>
            <person name="Andrzejewski T.M."/>
            <person name="Davidsen T.M."/>
            <person name="Wayne K.J."/>
            <person name="Tettelin H."/>
            <person name="Glass J.I."/>
            <person name="Rusch D."/>
            <person name="Podicherti R."/>
            <person name="Tsui H.-C.T."/>
            <person name="Winkler M.E."/>
        </authorList>
    </citation>
    <scope>NUCLEOTIDE SEQUENCE</scope>
</reference>
<dbReference type="PANTHER" id="PTHR43802:SF1">
    <property type="entry name" value="IP11341P-RELATED"/>
    <property type="match status" value="1"/>
</dbReference>
<dbReference type="Pfam" id="PF00378">
    <property type="entry name" value="ECH_1"/>
    <property type="match status" value="1"/>
</dbReference>
<dbReference type="InterPro" id="IPR001753">
    <property type="entry name" value="Enoyl-CoA_hydra/iso"/>
</dbReference>
<dbReference type="PANTHER" id="PTHR43802">
    <property type="entry name" value="ENOYL-COA HYDRATASE"/>
    <property type="match status" value="1"/>
</dbReference>
<dbReference type="InterPro" id="IPR029045">
    <property type="entry name" value="ClpP/crotonase-like_dom_sf"/>
</dbReference>
<evidence type="ECO:0008006" key="3">
    <source>
        <dbReference type="Google" id="ProtNLM"/>
    </source>
</evidence>
<sequence length="262" mass="28354">MANYEDIEVTQTGHVALIEIQRPPHNFFDIALIEQLADACDALDLNDNCRSIVLAAQGKSFCAGANFGDGSGQKIIDDAKPKKPENHLYQEAVRLFSCKKPMVGAIQGAAIGGGLGLALVPDFRVTCPEGRFSANFTRLGFHPGFGLTHTLPALIGQQNAALMMYTGRRVKGEEAVEMGLADKIVPLDQLRSAAMELAEEIAISSPLGVVETRATLRAGLADRVRIATDHELKVQNELRQTEDFKEGIAATAERRLPSFQGR</sequence>
<accession>A0A382N0U2</accession>
<organism evidence="2">
    <name type="scientific">marine metagenome</name>
    <dbReference type="NCBI Taxonomy" id="408172"/>
    <lineage>
        <taxon>unclassified sequences</taxon>
        <taxon>metagenomes</taxon>
        <taxon>ecological metagenomes</taxon>
    </lineage>
</organism>